<protein>
    <submittedName>
        <fullName evidence="2">Uncharacterized protein</fullName>
    </submittedName>
</protein>
<accession>A0A5N6QYX4</accession>
<dbReference type="OrthoDB" id="650808at2759"/>
<evidence type="ECO:0000313" key="3">
    <source>
        <dbReference type="Proteomes" id="UP000327013"/>
    </source>
</evidence>
<dbReference type="PANTHER" id="PTHR35485">
    <property type="entry name" value="OS01G0888900 PROTEIN"/>
    <property type="match status" value="1"/>
</dbReference>
<evidence type="ECO:0000313" key="2">
    <source>
        <dbReference type="EMBL" id="KAE8022743.1"/>
    </source>
</evidence>
<name>A0A5N6QYX4_9ROSI</name>
<reference evidence="2 3" key="1">
    <citation type="submission" date="2019-06" db="EMBL/GenBank/DDBJ databases">
        <title>A chromosomal-level reference genome of Carpinus fangiana (Coryloideae, Betulaceae).</title>
        <authorList>
            <person name="Yang X."/>
            <person name="Wang Z."/>
            <person name="Zhang L."/>
            <person name="Hao G."/>
            <person name="Liu J."/>
            <person name="Yang Y."/>
        </authorList>
    </citation>
    <scope>NUCLEOTIDE SEQUENCE [LARGE SCALE GENOMIC DNA]</scope>
    <source>
        <strain evidence="2">Cfa_2016G</strain>
        <tissue evidence="2">Leaf</tissue>
    </source>
</reference>
<feature type="region of interest" description="Disordered" evidence="1">
    <location>
        <begin position="64"/>
        <end position="90"/>
    </location>
</feature>
<dbReference type="Proteomes" id="UP000327013">
    <property type="component" value="Chromosome 3"/>
</dbReference>
<gene>
    <name evidence="2" type="ORF">FH972_008520</name>
</gene>
<dbReference type="PANTHER" id="PTHR35485:SF4">
    <property type="entry name" value="EXPRESSED PROTEIN"/>
    <property type="match status" value="1"/>
</dbReference>
<proteinExistence type="predicted"/>
<organism evidence="2 3">
    <name type="scientific">Carpinus fangiana</name>
    <dbReference type="NCBI Taxonomy" id="176857"/>
    <lineage>
        <taxon>Eukaryota</taxon>
        <taxon>Viridiplantae</taxon>
        <taxon>Streptophyta</taxon>
        <taxon>Embryophyta</taxon>
        <taxon>Tracheophyta</taxon>
        <taxon>Spermatophyta</taxon>
        <taxon>Magnoliopsida</taxon>
        <taxon>eudicotyledons</taxon>
        <taxon>Gunneridae</taxon>
        <taxon>Pentapetalae</taxon>
        <taxon>rosids</taxon>
        <taxon>fabids</taxon>
        <taxon>Fagales</taxon>
        <taxon>Betulaceae</taxon>
        <taxon>Carpinus</taxon>
    </lineage>
</organism>
<dbReference type="AlphaFoldDB" id="A0A5N6QYX4"/>
<dbReference type="EMBL" id="CM017323">
    <property type="protein sequence ID" value="KAE8022743.1"/>
    <property type="molecule type" value="Genomic_DNA"/>
</dbReference>
<keyword evidence="3" id="KW-1185">Reference proteome</keyword>
<evidence type="ECO:0000256" key="1">
    <source>
        <dbReference type="SAM" id="MobiDB-lite"/>
    </source>
</evidence>
<sequence>MEGLIPMVYKAIKKTSFRRQYSHLSSEAAQTYNIADFYATDQSHVYMLSSSTTEKIGGLHIESNGTHRRHKSAGFSPAEDTRMEYARPPPIPNKQLVRFRSLRVFSCVSGA</sequence>